<dbReference type="AlphaFoldDB" id="A0A6P8B0Y0"/>
<dbReference type="KEGG" id="pgri:PgNI_06847"/>
<keyword evidence="1" id="KW-1185">Reference proteome</keyword>
<reference evidence="2" key="2">
    <citation type="submission" date="2019-10" db="EMBL/GenBank/DDBJ databases">
        <authorList>
            <consortium name="NCBI Genome Project"/>
        </authorList>
    </citation>
    <scope>NUCLEOTIDE SEQUENCE</scope>
    <source>
        <strain evidence="2">NI907</strain>
    </source>
</reference>
<organism evidence="1 2">
    <name type="scientific">Pyricularia grisea</name>
    <name type="common">Crabgrass-specific blast fungus</name>
    <name type="synonym">Magnaporthe grisea</name>
    <dbReference type="NCBI Taxonomy" id="148305"/>
    <lineage>
        <taxon>Eukaryota</taxon>
        <taxon>Fungi</taxon>
        <taxon>Dikarya</taxon>
        <taxon>Ascomycota</taxon>
        <taxon>Pezizomycotina</taxon>
        <taxon>Sordariomycetes</taxon>
        <taxon>Sordariomycetidae</taxon>
        <taxon>Magnaporthales</taxon>
        <taxon>Pyriculariaceae</taxon>
        <taxon>Pyricularia</taxon>
    </lineage>
</organism>
<name>A0A6P8B0Y0_PYRGI</name>
<reference evidence="2" key="1">
    <citation type="journal article" date="2019" name="Mol. Biol. Evol.">
        <title>Blast fungal genomes show frequent chromosomal changes, gene gains and losses, and effector gene turnover.</title>
        <authorList>
            <person name="Gomez Luciano L.B."/>
            <person name="Jason Tsai I."/>
            <person name="Chuma I."/>
            <person name="Tosa Y."/>
            <person name="Chen Y.H."/>
            <person name="Li J.Y."/>
            <person name="Li M.Y."/>
            <person name="Jade Lu M.Y."/>
            <person name="Nakayashiki H."/>
            <person name="Li W.H."/>
        </authorList>
    </citation>
    <scope>NUCLEOTIDE SEQUENCE</scope>
    <source>
        <strain evidence="2">NI907</strain>
    </source>
</reference>
<reference evidence="2" key="3">
    <citation type="submission" date="2025-08" db="UniProtKB">
        <authorList>
            <consortium name="RefSeq"/>
        </authorList>
    </citation>
    <scope>IDENTIFICATION</scope>
    <source>
        <strain evidence="2">NI907</strain>
    </source>
</reference>
<gene>
    <name evidence="2" type="ORF">PgNI_06847</name>
</gene>
<accession>A0A6P8B0Y0</accession>
<sequence>MSWLAPDQISLSSTAIPFNGAAYCVGREPTCAVERAMARVQIPETGMRIMQRDSQTSIVDPADQLVLDGNFAPEVTSYLRAVEQ</sequence>
<dbReference type="Proteomes" id="UP000515153">
    <property type="component" value="Unplaced"/>
</dbReference>
<dbReference type="RefSeq" id="XP_030980833.1">
    <property type="nucleotide sequence ID" value="XM_031126867.1"/>
</dbReference>
<dbReference type="GeneID" id="41961776"/>
<evidence type="ECO:0000313" key="2">
    <source>
        <dbReference type="RefSeq" id="XP_030980833.1"/>
    </source>
</evidence>
<evidence type="ECO:0000313" key="1">
    <source>
        <dbReference type="Proteomes" id="UP000515153"/>
    </source>
</evidence>
<protein>
    <submittedName>
        <fullName evidence="2">Uncharacterized protein</fullName>
    </submittedName>
</protein>
<proteinExistence type="predicted"/>